<dbReference type="SUPFAM" id="SSF56529">
    <property type="entry name" value="FAH"/>
    <property type="match status" value="1"/>
</dbReference>
<dbReference type="InterPro" id="IPR036663">
    <property type="entry name" value="Fumarylacetoacetase_C_sf"/>
</dbReference>
<keyword evidence="2" id="KW-0479">Metal-binding</keyword>
<dbReference type="GO" id="GO:0019752">
    <property type="term" value="P:carboxylic acid metabolic process"/>
    <property type="evidence" value="ECO:0007669"/>
    <property type="project" value="UniProtKB-ARBA"/>
</dbReference>
<evidence type="ECO:0000313" key="4">
    <source>
        <dbReference type="EMBL" id="MBM3316445.1"/>
    </source>
</evidence>
<gene>
    <name evidence="4" type="ORF">FJY75_01195</name>
</gene>
<dbReference type="FunFam" id="3.90.850.10:FF:000002">
    <property type="entry name" value="2-hydroxyhepta-2,4-diene-1,7-dioate isomerase"/>
    <property type="match status" value="1"/>
</dbReference>
<comment type="similarity">
    <text evidence="1">Belongs to the FAH family.</text>
</comment>
<dbReference type="PANTHER" id="PTHR42796:SF4">
    <property type="entry name" value="FUMARYLACETOACETATE HYDROLASE DOMAIN-CONTAINING PROTEIN 2A"/>
    <property type="match status" value="1"/>
</dbReference>
<dbReference type="Gene3D" id="3.90.850.10">
    <property type="entry name" value="Fumarylacetoacetase-like, C-terminal domain"/>
    <property type="match status" value="1"/>
</dbReference>
<evidence type="ECO:0000256" key="1">
    <source>
        <dbReference type="ARBA" id="ARBA00010211"/>
    </source>
</evidence>
<organism evidence="4 5">
    <name type="scientific">Eiseniibacteriota bacterium</name>
    <dbReference type="NCBI Taxonomy" id="2212470"/>
    <lineage>
        <taxon>Bacteria</taxon>
        <taxon>Candidatus Eiseniibacteriota</taxon>
    </lineage>
</organism>
<dbReference type="GO" id="GO:0016787">
    <property type="term" value="F:hydrolase activity"/>
    <property type="evidence" value="ECO:0007669"/>
    <property type="project" value="UniProtKB-KW"/>
</dbReference>
<dbReference type="InterPro" id="IPR011234">
    <property type="entry name" value="Fumarylacetoacetase-like_C"/>
</dbReference>
<feature type="domain" description="Fumarylacetoacetase-like C-terminal" evidence="3">
    <location>
        <begin position="80"/>
        <end position="285"/>
    </location>
</feature>
<name>A0A937X6G3_UNCEI</name>
<protein>
    <submittedName>
        <fullName evidence="4">Fumarylacetoacetate hydrolase family protein</fullName>
    </submittedName>
</protein>
<dbReference type="PANTHER" id="PTHR42796">
    <property type="entry name" value="FUMARYLACETOACETATE HYDROLASE DOMAIN-CONTAINING PROTEIN 2A-RELATED"/>
    <property type="match status" value="1"/>
</dbReference>
<dbReference type="GO" id="GO:0016853">
    <property type="term" value="F:isomerase activity"/>
    <property type="evidence" value="ECO:0007669"/>
    <property type="project" value="UniProtKB-ARBA"/>
</dbReference>
<evidence type="ECO:0000256" key="2">
    <source>
        <dbReference type="ARBA" id="ARBA00022723"/>
    </source>
</evidence>
<accession>A0A937X6G3</accession>
<proteinExistence type="inferred from homology"/>
<reference evidence="4" key="1">
    <citation type="submission" date="2019-03" db="EMBL/GenBank/DDBJ databases">
        <title>Lake Tanganyika Metagenome-Assembled Genomes (MAGs).</title>
        <authorList>
            <person name="Tran P."/>
        </authorList>
    </citation>
    <scope>NUCLEOTIDE SEQUENCE</scope>
    <source>
        <strain evidence="4">M_DeepCast_400m_m2_100</strain>
    </source>
</reference>
<evidence type="ECO:0000313" key="5">
    <source>
        <dbReference type="Proteomes" id="UP000748308"/>
    </source>
</evidence>
<dbReference type="Proteomes" id="UP000748308">
    <property type="component" value="Unassembled WGS sequence"/>
</dbReference>
<evidence type="ECO:0000259" key="3">
    <source>
        <dbReference type="Pfam" id="PF01557"/>
    </source>
</evidence>
<dbReference type="GO" id="GO:0046872">
    <property type="term" value="F:metal ion binding"/>
    <property type="evidence" value="ECO:0007669"/>
    <property type="project" value="UniProtKB-KW"/>
</dbReference>
<keyword evidence="4" id="KW-0378">Hydrolase</keyword>
<comment type="caution">
    <text evidence="4">The sequence shown here is derived from an EMBL/GenBank/DDBJ whole genome shotgun (WGS) entry which is preliminary data.</text>
</comment>
<dbReference type="AlphaFoldDB" id="A0A937X6G3"/>
<dbReference type="InterPro" id="IPR051121">
    <property type="entry name" value="FAH"/>
</dbReference>
<sequence length="293" mass="31528">MRWLSFGPPGGERPGVMIEPGVLLDIAACRPHWPRDWAGLLAANLLEEVRRLAAEADFSARHTRPLAGLPLAPPVPRPSKVIALGRNYPAHAAEQQRRAPDRPLLFAKAPSCLIGQGCPVVVPARESRPDYEGEMALVVGRPLKDIPEERALEGLAGVTVFNDVSGREAQFGDKLWLRGKSFDTFGPIGPWAVTLDEVGDPDDLRLRTRVNGETRQDARTAEMTVSCAGIVAYVSAQMTLLPGDVIATGTPAGVGVFRDPPLFLQDGDIVEIELQGVGVLRNPVVRPTPPRGG</sequence>
<dbReference type="EMBL" id="VGIY01000013">
    <property type="protein sequence ID" value="MBM3316445.1"/>
    <property type="molecule type" value="Genomic_DNA"/>
</dbReference>
<dbReference type="Pfam" id="PF01557">
    <property type="entry name" value="FAA_hydrolase"/>
    <property type="match status" value="1"/>
</dbReference>